<evidence type="ECO:0000313" key="2">
    <source>
        <dbReference type="Proteomes" id="UP000785679"/>
    </source>
</evidence>
<dbReference type="Pfam" id="PF07004">
    <property type="entry name" value="SHIPPO-rpt"/>
    <property type="match status" value="3"/>
</dbReference>
<protein>
    <submittedName>
        <fullName evidence="1">Uncharacterized protein</fullName>
    </submittedName>
</protein>
<accession>A0A8J8NZZ1</accession>
<evidence type="ECO:0000313" key="1">
    <source>
        <dbReference type="EMBL" id="TNV83171.1"/>
    </source>
</evidence>
<dbReference type="EMBL" id="RRYP01004093">
    <property type="protein sequence ID" value="TNV83171.1"/>
    <property type="molecule type" value="Genomic_DNA"/>
</dbReference>
<dbReference type="AlphaFoldDB" id="A0A8J8NZZ1"/>
<comment type="caution">
    <text evidence="1">The sequence shown here is derived from an EMBL/GenBank/DDBJ whole genome shotgun (WGS) entry which is preliminary data.</text>
</comment>
<name>A0A8J8NZZ1_HALGN</name>
<organism evidence="1 2">
    <name type="scientific">Halteria grandinella</name>
    <dbReference type="NCBI Taxonomy" id="5974"/>
    <lineage>
        <taxon>Eukaryota</taxon>
        <taxon>Sar</taxon>
        <taxon>Alveolata</taxon>
        <taxon>Ciliophora</taxon>
        <taxon>Intramacronucleata</taxon>
        <taxon>Spirotrichea</taxon>
        <taxon>Stichotrichia</taxon>
        <taxon>Sporadotrichida</taxon>
        <taxon>Halteriidae</taxon>
        <taxon>Halteria</taxon>
    </lineage>
</organism>
<dbReference type="OrthoDB" id="309001at2759"/>
<proteinExistence type="predicted"/>
<reference evidence="1" key="1">
    <citation type="submission" date="2019-06" db="EMBL/GenBank/DDBJ databases">
        <authorList>
            <person name="Zheng W."/>
        </authorList>
    </citation>
    <scope>NUCLEOTIDE SEQUENCE</scope>
    <source>
        <strain evidence="1">QDHG01</strain>
    </source>
</reference>
<gene>
    <name evidence="1" type="ORF">FGO68_gene7617</name>
</gene>
<dbReference type="InterPro" id="IPR010736">
    <property type="entry name" value="SHIPPO-rpt"/>
</dbReference>
<dbReference type="Proteomes" id="UP000785679">
    <property type="component" value="Unassembled WGS sequence"/>
</dbReference>
<sequence>MGIKVGARANKNFDQPGPGEYETDVAPLNNTNVAHIVGTSLRSDLGVGKAHLFPGPGEYEVRPKIDGPLVGFGTEMKKNKIKKTFEPGPGTYEIPSTIGHLPKHVLMASAQDQLQATQGKSPKGGMMMY</sequence>
<keyword evidence="2" id="KW-1185">Reference proteome</keyword>